<evidence type="ECO:0008006" key="4">
    <source>
        <dbReference type="Google" id="ProtNLM"/>
    </source>
</evidence>
<evidence type="ECO:0000256" key="1">
    <source>
        <dbReference type="SAM" id="Phobius"/>
    </source>
</evidence>
<keyword evidence="1" id="KW-0472">Membrane</keyword>
<feature type="transmembrane region" description="Helical" evidence="1">
    <location>
        <begin position="53"/>
        <end position="74"/>
    </location>
</feature>
<evidence type="ECO:0000313" key="3">
    <source>
        <dbReference type="Proteomes" id="UP000045285"/>
    </source>
</evidence>
<keyword evidence="1" id="KW-1133">Transmembrane helix</keyword>
<dbReference type="AlphaFoldDB" id="A0A090E591"/>
<keyword evidence="1" id="KW-0812">Transmembrane</keyword>
<reference evidence="3" key="1">
    <citation type="submission" date="2014-08" db="EMBL/GenBank/DDBJ databases">
        <authorList>
            <person name="Moulin L."/>
        </authorList>
    </citation>
    <scope>NUCLEOTIDE SEQUENCE [LARGE SCALE GENOMIC DNA]</scope>
</reference>
<dbReference type="EMBL" id="CCMZ01000033">
    <property type="protein sequence ID" value="CDX22108.1"/>
    <property type="molecule type" value="Genomic_DNA"/>
</dbReference>
<accession>A0A090E591</accession>
<sequence length="220" mass="25367">MGGFWKNGAWAVYALFAIFGLIGFLMWFTYHWDFWDLCSASIDGNGAVCFREWFGASAGYLAVLVGVFTIYPLYRQIEEQRKQTDFQLGDALPTMDITLDLEDQQQIVVRVVNWNRRGLLIWDLEIQGDEGMRTGVMEYKIDNAIVRDPAEYYVRGWEDRSRGPHVAQFKLAAEVNGRIVDAFSMSTQVSMLVQLFGEQHKQMVLRAKLFPQEELLTELD</sequence>
<feature type="transmembrane region" description="Helical" evidence="1">
    <location>
        <begin position="12"/>
        <end position="30"/>
    </location>
</feature>
<evidence type="ECO:0000313" key="2">
    <source>
        <dbReference type="EMBL" id="CDX22108.1"/>
    </source>
</evidence>
<protein>
    <recommendedName>
        <fullName evidence="4">Transmembrane protein</fullName>
    </recommendedName>
</protein>
<proteinExistence type="predicted"/>
<name>A0A090E591_MESPL</name>
<dbReference type="Proteomes" id="UP000045285">
    <property type="component" value="Unassembled WGS sequence"/>
</dbReference>
<keyword evidence="3" id="KW-1185">Reference proteome</keyword>
<gene>
    <name evidence="2" type="ORF">MPL3356_390149</name>
</gene>
<organism evidence="2 3">
    <name type="scientific">Mesorhizobium plurifarium</name>
    <dbReference type="NCBI Taxonomy" id="69974"/>
    <lineage>
        <taxon>Bacteria</taxon>
        <taxon>Pseudomonadati</taxon>
        <taxon>Pseudomonadota</taxon>
        <taxon>Alphaproteobacteria</taxon>
        <taxon>Hyphomicrobiales</taxon>
        <taxon>Phyllobacteriaceae</taxon>
        <taxon>Mesorhizobium</taxon>
    </lineage>
</organism>